<reference evidence="2 3" key="1">
    <citation type="submission" date="2019-01" db="EMBL/GenBank/DDBJ databases">
        <title>Draft genome sequences of three monokaryotic isolates of the white-rot basidiomycete fungus Dichomitus squalens.</title>
        <authorList>
            <consortium name="DOE Joint Genome Institute"/>
            <person name="Lopez S.C."/>
            <person name="Andreopoulos B."/>
            <person name="Pangilinan J."/>
            <person name="Lipzen A."/>
            <person name="Riley R."/>
            <person name="Ahrendt S."/>
            <person name="Ng V."/>
            <person name="Barry K."/>
            <person name="Daum C."/>
            <person name="Grigoriev I.V."/>
            <person name="Hilden K.S."/>
            <person name="Makela M.R."/>
            <person name="de Vries R.P."/>
        </authorList>
    </citation>
    <scope>NUCLEOTIDE SEQUENCE [LARGE SCALE GENOMIC DNA]</scope>
    <source>
        <strain evidence="2 3">CBS 464.89</strain>
    </source>
</reference>
<proteinExistence type="predicted"/>
<feature type="compositionally biased region" description="Polar residues" evidence="1">
    <location>
        <begin position="1"/>
        <end position="14"/>
    </location>
</feature>
<name>A0A4Q9PSF0_9APHY</name>
<evidence type="ECO:0000256" key="1">
    <source>
        <dbReference type="SAM" id="MobiDB-lite"/>
    </source>
</evidence>
<organism evidence="2 3">
    <name type="scientific">Dichomitus squalens</name>
    <dbReference type="NCBI Taxonomy" id="114155"/>
    <lineage>
        <taxon>Eukaryota</taxon>
        <taxon>Fungi</taxon>
        <taxon>Dikarya</taxon>
        <taxon>Basidiomycota</taxon>
        <taxon>Agaricomycotina</taxon>
        <taxon>Agaricomycetes</taxon>
        <taxon>Polyporales</taxon>
        <taxon>Polyporaceae</taxon>
        <taxon>Dichomitus</taxon>
    </lineage>
</organism>
<gene>
    <name evidence="2" type="ORF">BD310DRAFT_929503</name>
</gene>
<dbReference type="EMBL" id="ML145138">
    <property type="protein sequence ID" value="TBU57342.1"/>
    <property type="molecule type" value="Genomic_DNA"/>
</dbReference>
<feature type="region of interest" description="Disordered" evidence="1">
    <location>
        <begin position="1"/>
        <end position="22"/>
    </location>
</feature>
<keyword evidence="3" id="KW-1185">Reference proteome</keyword>
<sequence>MDISSSSIPPQGTSCRGRPASPAWKQQYVAPGDEYSAPQFSQQLAALPVVSYCPCGSRNPTG</sequence>
<dbReference type="Proteomes" id="UP000292082">
    <property type="component" value="Unassembled WGS sequence"/>
</dbReference>
<evidence type="ECO:0000313" key="3">
    <source>
        <dbReference type="Proteomes" id="UP000292082"/>
    </source>
</evidence>
<dbReference type="AlphaFoldDB" id="A0A4Q9PSF0"/>
<evidence type="ECO:0000313" key="2">
    <source>
        <dbReference type="EMBL" id="TBU57342.1"/>
    </source>
</evidence>
<protein>
    <submittedName>
        <fullName evidence="2">Uncharacterized protein</fullName>
    </submittedName>
</protein>
<accession>A0A4Q9PSF0</accession>